<evidence type="ECO:0000256" key="2">
    <source>
        <dbReference type="RuleBase" id="RU367034"/>
    </source>
</evidence>
<comment type="function">
    <text evidence="2">Involved in regulation of actin and microtubule organization. Part of a WAVE complex that activates the Arp2/3 complex.</text>
</comment>
<accession>A0A9P1DX70</accession>
<dbReference type="GO" id="GO:2000601">
    <property type="term" value="P:positive regulation of Arp2/3 complex-mediated actin nucleation"/>
    <property type="evidence" value="ECO:0007669"/>
    <property type="project" value="TreeGrafter"/>
</dbReference>
<evidence type="ECO:0000256" key="3">
    <source>
        <dbReference type="SAM" id="MobiDB-lite"/>
    </source>
</evidence>
<gene>
    <name evidence="4" type="ORF">CEURO_LOCUS801</name>
</gene>
<feature type="region of interest" description="Disordered" evidence="3">
    <location>
        <begin position="663"/>
        <end position="683"/>
    </location>
</feature>
<dbReference type="GO" id="GO:0034237">
    <property type="term" value="F:protein kinase A regulatory subunit binding"/>
    <property type="evidence" value="ECO:0007669"/>
    <property type="project" value="TreeGrafter"/>
</dbReference>
<name>A0A9P1DX70_CUSEU</name>
<proteinExistence type="inferred from homology"/>
<dbReference type="EMBL" id="CAMAPE010000003">
    <property type="protein sequence ID" value="CAH9055388.1"/>
    <property type="molecule type" value="Genomic_DNA"/>
</dbReference>
<protein>
    <recommendedName>
        <fullName evidence="2">Protein SCAR</fullName>
    </recommendedName>
    <alternativeName>
        <fullName evidence="2">Protein WAVE</fullName>
    </alternativeName>
</protein>
<comment type="subcellular location">
    <subcellularLocation>
        <location evidence="2">Cytoplasm</location>
        <location evidence="2">Cytoskeleton</location>
    </subcellularLocation>
</comment>
<dbReference type="GO" id="GO:0071933">
    <property type="term" value="F:Arp2/3 complex binding"/>
    <property type="evidence" value="ECO:0007669"/>
    <property type="project" value="TreeGrafter"/>
</dbReference>
<feature type="region of interest" description="Disordered" evidence="3">
    <location>
        <begin position="839"/>
        <end position="860"/>
    </location>
</feature>
<reference evidence="4" key="1">
    <citation type="submission" date="2022-07" db="EMBL/GenBank/DDBJ databases">
        <authorList>
            <person name="Macas J."/>
            <person name="Novak P."/>
            <person name="Neumann P."/>
        </authorList>
    </citation>
    <scope>NUCLEOTIDE SEQUENCE</scope>
</reference>
<dbReference type="GO" id="GO:0030036">
    <property type="term" value="P:actin cytoskeleton organization"/>
    <property type="evidence" value="ECO:0007669"/>
    <property type="project" value="UniProtKB-UniRule"/>
</dbReference>
<evidence type="ECO:0000256" key="1">
    <source>
        <dbReference type="ARBA" id="ARBA00006993"/>
    </source>
</evidence>
<dbReference type="Gene3D" id="1.20.5.340">
    <property type="match status" value="1"/>
</dbReference>
<sequence>MPLVRVGVRNEYALGAAELYKEADKEDPKAVLDGVTVSGLVGILRQLGDVVEFAAEVFHGLQEQVMITSSRSRKLIARVQSIETALPSFEKSILAQQSHLHFAYTTGSKWHTHSHCKENHFIYSDLPRFLMDSYEKCRGPPRLHSLDKFDPGGSGSCLKRYSDPTFFKRASAGSGEAYTGKFLKNKKGRRFKKKRLLQKYREGSRGVSLLNSSRMELREIDGQTSSFHKISTKEGASCPSFLMYPDVDKAKEIPSSIKSHIGNSKGCFFSDKKKGDGCVGISLSEEKACHISSLYTKKEIRRSEGDNNCSHSSSTLSHMNSNGSPDSVHLDEKCGHVYGDISNVCSEECNVVTWNGKRQLEEDNSRLSKDSAFLEACVEGFSCPISQIHLNEDKTQEISFPLKIRHEDLLDCSFCDEKRGDICVGISLSEEQTNHIPCRDKMKELRRLEEDSSRLSFSTSLHDKRSGHICNNYSEEHNGVTWNGKRHPQEDDSRLSFPVPLQTCSYAYSNGTSDHVHSNEKGGHIYGDISNFSSVEPRGVTWNGKRQPVDEKSRLLFPVPLQTYSCPYSNGSHDLVHADEKSGDIDIGYSEEHTAVIGNGRGQPEVNASRLAFPDPLQTDSNGSLDSPIPDETTDDMCADVRNDFSEELDASISYSATQNNIAEPSGLTPIESSCSPSHKNQDTKSIESDFFQKQNCSDPPCNTLDGKMGSLHIPEQLRNVDGNLETYSANVSAIAQTIAAVTLGTVEHIYLPLENKRMQISKHGDTLFDELDCEADDVVDALNSIDSELGRDLDFQTKKHVDSDSYLNAKVAEDIESKGIPRSVDKLSPNLISEAGEIPNGKVNLNESSDARDTSDVEPITNLPSSVCVSAMDGSDDNLTSVEFWTNGGLLGLEPSKPPDSVLKDVTGVSMDIQDDASCPAKQSNYPTDEMNARRTSCVTANGSKYIEENQQSVRCSSSNHNIDGVTLSNTSSRFASVGLDAKMEKSNSSCQQNYINSVMGQENVKNSPRILSLGNKLHVNGCQNNLSSFGSANRSVQKNQSEDISTAKTLAKKSTNISRSGSPVMSPSWSPPLGHIKISFQPIDGFETHKLKLRFPDKGDMFPSFQLVPEAAVSFHDISSDSDDDTFCRSSMCMSDDCLSHQSESNSDEQWESGESSGIKDHEVYDALQRISLVESSSTSFDNKLKTQGEELQHDSVKGQLFFSEHSFEQSTSDYFYDLPVLDTLRPALQQPHNSQLMKSMSDVTDGRKDALLNDHHNYVLDEEKWMDTCLQQPRPALLNQDLVSEPVFQLKGKRLDMQQIDERKVANQTAIRQEMGEKGDFLHQIRAKSLSLRSTFTPKPTHPTGLPPGVNAILEKANAIRQAVGSDGEDDNWSDT</sequence>
<feature type="compositionally biased region" description="Low complexity" evidence="3">
    <location>
        <begin position="307"/>
        <end position="324"/>
    </location>
</feature>
<feature type="region of interest" description="Disordered" evidence="3">
    <location>
        <begin position="613"/>
        <end position="637"/>
    </location>
</feature>
<evidence type="ECO:0000313" key="5">
    <source>
        <dbReference type="Proteomes" id="UP001152484"/>
    </source>
</evidence>
<dbReference type="GO" id="GO:0003779">
    <property type="term" value="F:actin binding"/>
    <property type="evidence" value="ECO:0007669"/>
    <property type="project" value="UniProtKB-UniRule"/>
</dbReference>
<dbReference type="PANTHER" id="PTHR12902:SF33">
    <property type="entry name" value="PROTEIN SCAR3"/>
    <property type="match status" value="1"/>
</dbReference>
<keyword evidence="2" id="KW-0963">Cytoplasm</keyword>
<keyword evidence="5" id="KW-1185">Reference proteome</keyword>
<evidence type="ECO:0000313" key="4">
    <source>
        <dbReference type="EMBL" id="CAH9055388.1"/>
    </source>
</evidence>
<dbReference type="OrthoDB" id="753427at2759"/>
<keyword evidence="2" id="KW-0206">Cytoskeleton</keyword>
<dbReference type="PANTHER" id="PTHR12902">
    <property type="entry name" value="WASP-1"/>
    <property type="match status" value="1"/>
</dbReference>
<keyword evidence="2" id="KW-0009">Actin-binding</keyword>
<feature type="region of interest" description="Disordered" evidence="3">
    <location>
        <begin position="304"/>
        <end position="324"/>
    </location>
</feature>
<organism evidence="4 5">
    <name type="scientific">Cuscuta europaea</name>
    <name type="common">European dodder</name>
    <dbReference type="NCBI Taxonomy" id="41803"/>
    <lineage>
        <taxon>Eukaryota</taxon>
        <taxon>Viridiplantae</taxon>
        <taxon>Streptophyta</taxon>
        <taxon>Embryophyta</taxon>
        <taxon>Tracheophyta</taxon>
        <taxon>Spermatophyta</taxon>
        <taxon>Magnoliopsida</taxon>
        <taxon>eudicotyledons</taxon>
        <taxon>Gunneridae</taxon>
        <taxon>Pentapetalae</taxon>
        <taxon>asterids</taxon>
        <taxon>lamiids</taxon>
        <taxon>Solanales</taxon>
        <taxon>Convolvulaceae</taxon>
        <taxon>Cuscuteae</taxon>
        <taxon>Cuscuta</taxon>
        <taxon>Cuscuta subgen. Cuscuta</taxon>
    </lineage>
</organism>
<dbReference type="InterPro" id="IPR028288">
    <property type="entry name" value="SCAR/WAVE_fam"/>
</dbReference>
<dbReference type="Gene3D" id="6.10.280.150">
    <property type="match status" value="1"/>
</dbReference>
<dbReference type="Proteomes" id="UP001152484">
    <property type="component" value="Unassembled WGS sequence"/>
</dbReference>
<dbReference type="GO" id="GO:0005856">
    <property type="term" value="C:cytoskeleton"/>
    <property type="evidence" value="ECO:0007669"/>
    <property type="project" value="UniProtKB-SubCell"/>
</dbReference>
<comment type="similarity">
    <text evidence="1 2">Belongs to the SCAR/WAVE family.</text>
</comment>
<comment type="caution">
    <text evidence="4">The sequence shown here is derived from an EMBL/GenBank/DDBJ whole genome shotgun (WGS) entry which is preliminary data.</text>
</comment>
<feature type="region of interest" description="Disordered" evidence="3">
    <location>
        <begin position="1141"/>
        <end position="1161"/>
    </location>
</feature>